<protein>
    <submittedName>
        <fullName evidence="1">Uncharacterized protein</fullName>
    </submittedName>
</protein>
<sequence length="112" mass="12817">MQDSRVTVSFWGRVACLVVWKSENSRPYSRIAVHIKLGSHFSTANYTLRWQSAKLGGRGKQEEDLGSFCEERKERKGKIDPLQLCHTCVSPDLRMWEEEIQVMGLPGFGIKC</sequence>
<comment type="caution">
    <text evidence="1">The sequence shown here is derived from an EMBL/GenBank/DDBJ whole genome shotgun (WGS) entry which is preliminary data.</text>
</comment>
<proteinExistence type="predicted"/>
<name>A0A9Q1FTC3_SYNKA</name>
<dbReference type="Proteomes" id="UP001152622">
    <property type="component" value="Chromosome 4"/>
</dbReference>
<dbReference type="EMBL" id="JAINUF010000004">
    <property type="protein sequence ID" value="KAJ8365303.1"/>
    <property type="molecule type" value="Genomic_DNA"/>
</dbReference>
<reference evidence="1" key="1">
    <citation type="journal article" date="2023" name="Science">
        <title>Genome structures resolve the early diversification of teleost fishes.</title>
        <authorList>
            <person name="Parey E."/>
            <person name="Louis A."/>
            <person name="Montfort J."/>
            <person name="Bouchez O."/>
            <person name="Roques C."/>
            <person name="Iampietro C."/>
            <person name="Lluch J."/>
            <person name="Castinel A."/>
            <person name="Donnadieu C."/>
            <person name="Desvignes T."/>
            <person name="Floi Bucao C."/>
            <person name="Jouanno E."/>
            <person name="Wen M."/>
            <person name="Mejri S."/>
            <person name="Dirks R."/>
            <person name="Jansen H."/>
            <person name="Henkel C."/>
            <person name="Chen W.J."/>
            <person name="Zahm M."/>
            <person name="Cabau C."/>
            <person name="Klopp C."/>
            <person name="Thompson A.W."/>
            <person name="Robinson-Rechavi M."/>
            <person name="Braasch I."/>
            <person name="Lecointre G."/>
            <person name="Bobe J."/>
            <person name="Postlethwait J.H."/>
            <person name="Berthelot C."/>
            <person name="Roest Crollius H."/>
            <person name="Guiguen Y."/>
        </authorList>
    </citation>
    <scope>NUCLEOTIDE SEQUENCE</scope>
    <source>
        <strain evidence="1">WJC10195</strain>
    </source>
</reference>
<accession>A0A9Q1FTC3</accession>
<keyword evidence="2" id="KW-1185">Reference proteome</keyword>
<organism evidence="1 2">
    <name type="scientific">Synaphobranchus kaupii</name>
    <name type="common">Kaup's arrowtooth eel</name>
    <dbReference type="NCBI Taxonomy" id="118154"/>
    <lineage>
        <taxon>Eukaryota</taxon>
        <taxon>Metazoa</taxon>
        <taxon>Chordata</taxon>
        <taxon>Craniata</taxon>
        <taxon>Vertebrata</taxon>
        <taxon>Euteleostomi</taxon>
        <taxon>Actinopterygii</taxon>
        <taxon>Neopterygii</taxon>
        <taxon>Teleostei</taxon>
        <taxon>Anguilliformes</taxon>
        <taxon>Synaphobranchidae</taxon>
        <taxon>Synaphobranchus</taxon>
    </lineage>
</organism>
<evidence type="ECO:0000313" key="2">
    <source>
        <dbReference type="Proteomes" id="UP001152622"/>
    </source>
</evidence>
<gene>
    <name evidence="1" type="ORF">SKAU_G00141340</name>
</gene>
<dbReference type="AlphaFoldDB" id="A0A9Q1FTC3"/>
<evidence type="ECO:0000313" key="1">
    <source>
        <dbReference type="EMBL" id="KAJ8365303.1"/>
    </source>
</evidence>